<evidence type="ECO:0000256" key="2">
    <source>
        <dbReference type="SAM" id="Phobius"/>
    </source>
</evidence>
<keyword evidence="4" id="KW-1185">Reference proteome</keyword>
<organism evidence="3 4">
    <name type="scientific">Boletus edulis BED1</name>
    <dbReference type="NCBI Taxonomy" id="1328754"/>
    <lineage>
        <taxon>Eukaryota</taxon>
        <taxon>Fungi</taxon>
        <taxon>Dikarya</taxon>
        <taxon>Basidiomycota</taxon>
        <taxon>Agaricomycotina</taxon>
        <taxon>Agaricomycetes</taxon>
        <taxon>Agaricomycetidae</taxon>
        <taxon>Boletales</taxon>
        <taxon>Boletineae</taxon>
        <taxon>Boletaceae</taxon>
        <taxon>Boletoideae</taxon>
        <taxon>Boletus</taxon>
    </lineage>
</organism>
<feature type="region of interest" description="Disordered" evidence="1">
    <location>
        <begin position="110"/>
        <end position="131"/>
    </location>
</feature>
<reference evidence="3" key="1">
    <citation type="submission" date="2019-10" db="EMBL/GenBank/DDBJ databases">
        <authorList>
            <consortium name="DOE Joint Genome Institute"/>
            <person name="Kuo A."/>
            <person name="Miyauchi S."/>
            <person name="Kiss E."/>
            <person name="Drula E."/>
            <person name="Kohler A."/>
            <person name="Sanchez-Garcia M."/>
            <person name="Andreopoulos B."/>
            <person name="Barry K.W."/>
            <person name="Bonito G."/>
            <person name="Buee M."/>
            <person name="Carver A."/>
            <person name="Chen C."/>
            <person name="Cichocki N."/>
            <person name="Clum A."/>
            <person name="Culley D."/>
            <person name="Crous P.W."/>
            <person name="Fauchery L."/>
            <person name="Girlanda M."/>
            <person name="Hayes R."/>
            <person name="Keri Z."/>
            <person name="LaButti K."/>
            <person name="Lipzen A."/>
            <person name="Lombard V."/>
            <person name="Magnuson J."/>
            <person name="Maillard F."/>
            <person name="Morin E."/>
            <person name="Murat C."/>
            <person name="Nolan M."/>
            <person name="Ohm R."/>
            <person name="Pangilinan J."/>
            <person name="Pereira M."/>
            <person name="Perotto S."/>
            <person name="Peter M."/>
            <person name="Riley R."/>
            <person name="Sitrit Y."/>
            <person name="Stielow B."/>
            <person name="Szollosi G."/>
            <person name="Zifcakova L."/>
            <person name="Stursova M."/>
            <person name="Spatafora J.W."/>
            <person name="Tedersoo L."/>
            <person name="Vaario L.-M."/>
            <person name="Yamada A."/>
            <person name="Yan M."/>
            <person name="Wang P."/>
            <person name="Xu J."/>
            <person name="Bruns T."/>
            <person name="Baldrian P."/>
            <person name="Vilgalys R."/>
            <person name="Henrissat B."/>
            <person name="Grigoriev I.V."/>
            <person name="Hibbett D."/>
            <person name="Nagy L.G."/>
            <person name="Martin F.M."/>
        </authorList>
    </citation>
    <scope>NUCLEOTIDE SEQUENCE</scope>
    <source>
        <strain evidence="3">BED1</strain>
    </source>
</reference>
<feature type="transmembrane region" description="Helical" evidence="2">
    <location>
        <begin position="31"/>
        <end position="49"/>
    </location>
</feature>
<dbReference type="Proteomes" id="UP001194468">
    <property type="component" value="Unassembled WGS sequence"/>
</dbReference>
<dbReference type="EMBL" id="WHUW01000120">
    <property type="protein sequence ID" value="KAF8422815.1"/>
    <property type="molecule type" value="Genomic_DNA"/>
</dbReference>
<comment type="caution">
    <text evidence="3">The sequence shown here is derived from an EMBL/GenBank/DDBJ whole genome shotgun (WGS) entry which is preliminary data.</text>
</comment>
<dbReference type="AlphaFoldDB" id="A0AAD4BE73"/>
<reference evidence="3" key="2">
    <citation type="journal article" date="2020" name="Nat. Commun.">
        <title>Large-scale genome sequencing of mycorrhizal fungi provides insights into the early evolution of symbiotic traits.</title>
        <authorList>
            <person name="Miyauchi S."/>
            <person name="Kiss E."/>
            <person name="Kuo A."/>
            <person name="Drula E."/>
            <person name="Kohler A."/>
            <person name="Sanchez-Garcia M."/>
            <person name="Morin E."/>
            <person name="Andreopoulos B."/>
            <person name="Barry K.W."/>
            <person name="Bonito G."/>
            <person name="Buee M."/>
            <person name="Carver A."/>
            <person name="Chen C."/>
            <person name="Cichocki N."/>
            <person name="Clum A."/>
            <person name="Culley D."/>
            <person name="Crous P.W."/>
            <person name="Fauchery L."/>
            <person name="Girlanda M."/>
            <person name="Hayes R.D."/>
            <person name="Keri Z."/>
            <person name="LaButti K."/>
            <person name="Lipzen A."/>
            <person name="Lombard V."/>
            <person name="Magnuson J."/>
            <person name="Maillard F."/>
            <person name="Murat C."/>
            <person name="Nolan M."/>
            <person name="Ohm R.A."/>
            <person name="Pangilinan J."/>
            <person name="Pereira M.F."/>
            <person name="Perotto S."/>
            <person name="Peter M."/>
            <person name="Pfister S."/>
            <person name="Riley R."/>
            <person name="Sitrit Y."/>
            <person name="Stielow J.B."/>
            <person name="Szollosi G."/>
            <person name="Zifcakova L."/>
            <person name="Stursova M."/>
            <person name="Spatafora J.W."/>
            <person name="Tedersoo L."/>
            <person name="Vaario L.M."/>
            <person name="Yamada A."/>
            <person name="Yan M."/>
            <person name="Wang P."/>
            <person name="Xu J."/>
            <person name="Bruns T."/>
            <person name="Baldrian P."/>
            <person name="Vilgalys R."/>
            <person name="Dunand C."/>
            <person name="Henrissat B."/>
            <person name="Grigoriev I.V."/>
            <person name="Hibbett D."/>
            <person name="Nagy L.G."/>
            <person name="Martin F.M."/>
        </authorList>
    </citation>
    <scope>NUCLEOTIDE SEQUENCE</scope>
    <source>
        <strain evidence="3">BED1</strain>
    </source>
</reference>
<evidence type="ECO:0000313" key="3">
    <source>
        <dbReference type="EMBL" id="KAF8422815.1"/>
    </source>
</evidence>
<proteinExistence type="predicted"/>
<evidence type="ECO:0000313" key="4">
    <source>
        <dbReference type="Proteomes" id="UP001194468"/>
    </source>
</evidence>
<accession>A0AAD4BE73</accession>
<keyword evidence="2" id="KW-0812">Transmembrane</keyword>
<gene>
    <name evidence="3" type="ORF">L210DRAFT_467999</name>
</gene>
<name>A0AAD4BE73_BOLED</name>
<sequence>MAAIATALSATTASSTTLEVSAGSIDAANGGIIAAFVTLFVLLLIYGYLNMMDCRFESTGSRTAESTVDNGHEGASMPQVPLQTPPLCPVVPNTVWVEPATMVAGGSDTHLFPIPGERGENGELRTQSVDM</sequence>
<evidence type="ECO:0000256" key="1">
    <source>
        <dbReference type="SAM" id="MobiDB-lite"/>
    </source>
</evidence>
<keyword evidence="2" id="KW-0472">Membrane</keyword>
<protein>
    <submittedName>
        <fullName evidence="3">Uncharacterized protein</fullName>
    </submittedName>
</protein>
<keyword evidence="2" id="KW-1133">Transmembrane helix</keyword>